<feature type="region of interest" description="Disordered" evidence="1">
    <location>
        <begin position="27"/>
        <end position="62"/>
    </location>
</feature>
<organism evidence="2 3">
    <name type="scientific">Sanghuangporus baumii</name>
    <name type="common">Phellinus baumii</name>
    <dbReference type="NCBI Taxonomy" id="108892"/>
    <lineage>
        <taxon>Eukaryota</taxon>
        <taxon>Fungi</taxon>
        <taxon>Dikarya</taxon>
        <taxon>Basidiomycota</taxon>
        <taxon>Agaricomycotina</taxon>
        <taxon>Agaricomycetes</taxon>
        <taxon>Hymenochaetales</taxon>
        <taxon>Hymenochaetaceae</taxon>
        <taxon>Sanghuangporus</taxon>
    </lineage>
</organism>
<sequence>MTEDSARFKSSWLFGIPVEAPCSVPGIRGDAIPEGSRTPSCHTSRSPSTKPFECSEPESESGISTEINNLNKASSTEIILTDNDLLPTTSGKQRDEQFYYTLITFEVENILFRVPRRPFEIESSVFKEMFELPSDGSSDGNTDEKPLALSGITVESFRAFLRVLFDSVPRRPFEIESSVFKEMFELPSDGSSDGNTDEKPLALSGITVESFRAFLRVLFDPAYGLQSELQQDEWISVLQLSHMWSCDRLFALAISKLSVLEVDPILKIMLAKTYNIEAWLPPAYFSLVTRAEPLTLEDAEKLGMETTMKLTEVRESRYRWIIDDLEEPRPQPVVYSSFPFGNPNKKGKKSARGRSPINFCSVKKDVSLLDGDVRYSIKQIFGL</sequence>
<dbReference type="Gene3D" id="3.30.710.10">
    <property type="entry name" value="Potassium Channel Kv1.1, Chain A"/>
    <property type="match status" value="1"/>
</dbReference>
<name>A0A9Q5N8T2_SANBA</name>
<dbReference type="AlphaFoldDB" id="A0A9Q5N8T2"/>
<reference evidence="2" key="1">
    <citation type="submission" date="2016-06" db="EMBL/GenBank/DDBJ databases">
        <title>Draft Genome sequence of the fungus Inonotus baumii.</title>
        <authorList>
            <person name="Zhu H."/>
            <person name="Lin W."/>
        </authorList>
    </citation>
    <scope>NUCLEOTIDE SEQUENCE</scope>
    <source>
        <strain evidence="2">821</strain>
    </source>
</reference>
<dbReference type="InterPro" id="IPR011333">
    <property type="entry name" value="SKP1/BTB/POZ_sf"/>
</dbReference>
<dbReference type="EMBL" id="LNZH02000185">
    <property type="protein sequence ID" value="OCB88008.1"/>
    <property type="molecule type" value="Genomic_DNA"/>
</dbReference>
<evidence type="ECO:0000313" key="3">
    <source>
        <dbReference type="Proteomes" id="UP000757232"/>
    </source>
</evidence>
<protein>
    <recommendedName>
        <fullName evidence="4">BTB domain-containing protein</fullName>
    </recommendedName>
</protein>
<feature type="compositionally biased region" description="Polar residues" evidence="1">
    <location>
        <begin position="37"/>
        <end position="49"/>
    </location>
</feature>
<proteinExistence type="predicted"/>
<gene>
    <name evidence="2" type="ORF">A7U60_g4793</name>
</gene>
<comment type="caution">
    <text evidence="2">The sequence shown here is derived from an EMBL/GenBank/DDBJ whole genome shotgun (WGS) entry which is preliminary data.</text>
</comment>
<evidence type="ECO:0000313" key="2">
    <source>
        <dbReference type="EMBL" id="OCB88008.1"/>
    </source>
</evidence>
<accession>A0A9Q5N8T2</accession>
<evidence type="ECO:0008006" key="4">
    <source>
        <dbReference type="Google" id="ProtNLM"/>
    </source>
</evidence>
<dbReference type="OrthoDB" id="2367075at2759"/>
<evidence type="ECO:0000256" key="1">
    <source>
        <dbReference type="SAM" id="MobiDB-lite"/>
    </source>
</evidence>
<keyword evidence="3" id="KW-1185">Reference proteome</keyword>
<dbReference type="Proteomes" id="UP000757232">
    <property type="component" value="Unassembled WGS sequence"/>
</dbReference>